<keyword evidence="1" id="KW-0853">WD repeat</keyword>
<sequence>MLFRCNILALVVAPKSSRKKVMIWDDHLNRCIGELLFRSEMKVVRFRTNRIVVVMLQKIYVYNLSDLKLIHQIETLENLQGLCEISQMGTAVLVCLGLQRGYVRVERYGTRKCKHIMAHNLGVTFIALMNDGKLMIICKSVCGYYIHNYAFLLYHAFMLISQTDCN</sequence>
<evidence type="ECO:0000313" key="3">
    <source>
        <dbReference type="EMBL" id="KAH6826513.1"/>
    </source>
</evidence>
<reference evidence="3 4" key="1">
    <citation type="journal article" date="2021" name="Nat. Commun.">
        <title>Incipient diploidization of the medicinal plant Perilla within 10,000 years.</title>
        <authorList>
            <person name="Zhang Y."/>
            <person name="Shen Q."/>
            <person name="Leng L."/>
            <person name="Zhang D."/>
            <person name="Chen S."/>
            <person name="Shi Y."/>
            <person name="Ning Z."/>
            <person name="Chen S."/>
        </authorList>
    </citation>
    <scope>NUCLEOTIDE SEQUENCE [LARGE SCALE GENOMIC DNA]</scope>
    <source>
        <strain evidence="4">cv. PC099</strain>
    </source>
</reference>
<evidence type="ECO:0000256" key="2">
    <source>
        <dbReference type="ARBA" id="ARBA00022737"/>
    </source>
</evidence>
<dbReference type="PANTHER" id="PTHR11227">
    <property type="entry name" value="WD-REPEAT PROTEIN INTERACTING WITH PHOSPHOINOSIDES WIPI -RELATED"/>
    <property type="match status" value="1"/>
</dbReference>
<proteinExistence type="predicted"/>
<protein>
    <submittedName>
        <fullName evidence="3">Transducin/WD40 repeat-like superfamily protein</fullName>
    </submittedName>
</protein>
<dbReference type="InterPro" id="IPR036322">
    <property type="entry name" value="WD40_repeat_dom_sf"/>
</dbReference>
<organism evidence="3 4">
    <name type="scientific">Perilla frutescens var. hirtella</name>
    <name type="common">Perilla citriodora</name>
    <name type="synonym">Perilla setoyensis</name>
    <dbReference type="NCBI Taxonomy" id="608512"/>
    <lineage>
        <taxon>Eukaryota</taxon>
        <taxon>Viridiplantae</taxon>
        <taxon>Streptophyta</taxon>
        <taxon>Embryophyta</taxon>
        <taxon>Tracheophyta</taxon>
        <taxon>Spermatophyta</taxon>
        <taxon>Magnoliopsida</taxon>
        <taxon>eudicotyledons</taxon>
        <taxon>Gunneridae</taxon>
        <taxon>Pentapetalae</taxon>
        <taxon>asterids</taxon>
        <taxon>lamiids</taxon>
        <taxon>Lamiales</taxon>
        <taxon>Lamiaceae</taxon>
        <taxon>Nepetoideae</taxon>
        <taxon>Elsholtzieae</taxon>
        <taxon>Perilla</taxon>
    </lineage>
</organism>
<dbReference type="EMBL" id="SDAM02000166">
    <property type="protein sequence ID" value="KAH6826513.1"/>
    <property type="molecule type" value="Genomic_DNA"/>
</dbReference>
<evidence type="ECO:0000256" key="1">
    <source>
        <dbReference type="ARBA" id="ARBA00022574"/>
    </source>
</evidence>
<dbReference type="AlphaFoldDB" id="A0AAD4J3I1"/>
<gene>
    <name evidence="3" type="ORF">C2S53_016870</name>
</gene>
<comment type="caution">
    <text evidence="3">The sequence shown here is derived from an EMBL/GenBank/DDBJ whole genome shotgun (WGS) entry which is preliminary data.</text>
</comment>
<keyword evidence="2" id="KW-0677">Repeat</keyword>
<dbReference type="SUPFAM" id="SSF50978">
    <property type="entry name" value="WD40 repeat-like"/>
    <property type="match status" value="1"/>
</dbReference>
<dbReference type="InterPro" id="IPR048720">
    <property type="entry name" value="PROPPIN"/>
</dbReference>
<evidence type="ECO:0000313" key="4">
    <source>
        <dbReference type="Proteomes" id="UP001190926"/>
    </source>
</evidence>
<keyword evidence="4" id="KW-1185">Reference proteome</keyword>
<dbReference type="Proteomes" id="UP001190926">
    <property type="component" value="Unassembled WGS sequence"/>
</dbReference>
<name>A0AAD4J3I1_PERFH</name>
<accession>A0AAD4J3I1</accession>